<dbReference type="AlphaFoldDB" id="A0A223KVC5"/>
<dbReference type="InterPro" id="IPR041498">
    <property type="entry name" value="Big_6"/>
</dbReference>
<proteinExistence type="predicted"/>
<dbReference type="InterPro" id="IPR013783">
    <property type="entry name" value="Ig-like_fold"/>
</dbReference>
<gene>
    <name evidence="2" type="ORF">BC6307_20265</name>
</gene>
<dbReference type="Gene3D" id="2.60.40.10">
    <property type="entry name" value="Immunoglobulins"/>
    <property type="match status" value="9"/>
</dbReference>
<dbReference type="PROSITE" id="PS50853">
    <property type="entry name" value="FN3"/>
    <property type="match status" value="1"/>
</dbReference>
<reference evidence="2 3" key="1">
    <citation type="submission" date="2016-12" db="EMBL/GenBank/DDBJ databases">
        <title>The whole genome sequencing and assembly of Bacillus cohnii DSM 6307T strain.</title>
        <authorList>
            <person name="Lee Y.-J."/>
            <person name="Yi H."/>
            <person name="Bahn Y.-S."/>
            <person name="Kim J.F."/>
            <person name="Lee D.-W."/>
        </authorList>
    </citation>
    <scope>NUCLEOTIDE SEQUENCE [LARGE SCALE GENOMIC DNA]</scope>
    <source>
        <strain evidence="2 3">DSM 6307</strain>
    </source>
</reference>
<dbReference type="Proteomes" id="UP000215224">
    <property type="component" value="Chromosome"/>
</dbReference>
<dbReference type="STRING" id="1314751.GCA_001591425_02020"/>
<dbReference type="NCBIfam" id="NF033679">
    <property type="entry name" value="DNRLRE_dom"/>
    <property type="match status" value="1"/>
</dbReference>
<protein>
    <recommendedName>
        <fullName evidence="1">Fibronectin type-III domain-containing protein</fullName>
    </recommendedName>
</protein>
<name>A0A223KVC5_9BACI</name>
<dbReference type="EMBL" id="CP018866">
    <property type="protein sequence ID" value="AST93432.1"/>
    <property type="molecule type" value="Genomic_DNA"/>
</dbReference>
<evidence type="ECO:0000313" key="3">
    <source>
        <dbReference type="Proteomes" id="UP000215224"/>
    </source>
</evidence>
<evidence type="ECO:0000313" key="2">
    <source>
        <dbReference type="EMBL" id="AST93432.1"/>
    </source>
</evidence>
<feature type="domain" description="Fibronectin type-III" evidence="1">
    <location>
        <begin position="395"/>
        <end position="487"/>
    </location>
</feature>
<dbReference type="KEGG" id="bcoh:BC6307_20265"/>
<dbReference type="SUPFAM" id="SSF49265">
    <property type="entry name" value="Fibronectin type III"/>
    <property type="match status" value="1"/>
</dbReference>
<dbReference type="InterPro" id="IPR036116">
    <property type="entry name" value="FN3_sf"/>
</dbReference>
<keyword evidence="3" id="KW-1185">Reference proteome</keyword>
<evidence type="ECO:0000259" key="1">
    <source>
        <dbReference type="PROSITE" id="PS50853"/>
    </source>
</evidence>
<accession>A0A223KVC5</accession>
<sequence>MKDFCKKWIVIFVITLLVFNPLFSIPLAHANTLISQTEFSETTRNFNLTNKIEVFPLPIYLKDPITNEWVPNTTGNRSGFPLYQTFISEELPSSNLSSEQQLVAGIQNEKQNITLLKFGNSLPDINGGLIYSANLNMFEIDKPVKWGYWDPTYINEDYQVLKVLSAWDGETVTWSNRPDLSSPYIDRTMRIGVDGGHFQWDVSQIVAEWYEDPTTDYGLAIVGKEEDSYRNFYTSKGYANKSYEQLDKAPRLIINYAPRPAITNAIGYGLGANSSEGYVRLSWHSSPGVKGYKLSIFNGEEYETIDVGLTNEWSSLNKNLWPSKDEVSNGEYRLKLDQSGTNLPDHPSALYENAGGTEKDPNRYYFKITAYNEFGESGASEEVSVAIPNRTAPPFVSNIHMTEYDFGKVHLKWDTSNENIKEYQVKIGSAPEKSDISTGLKTTNNEILVTSNMLLPHSTVYVSVNAVDMDGNFSGYTTPVPIELRKSKDALVTASSIPLQNAVHVDPHMSITMKNIGTEAWSAEEGFELKLVNEQEFLEVEALSPGEQIAPGESKTFQVRVKGQKPLGTITLEWQMFHHESGYFGNKLTRTITFYDDMKPVVIIASPEPLASLYKTVNIMGTATDETLQNYRLYYGIGSSPSSWNLIFSSSSKVENDSLGTWNTSNLDAGIYTLKLEAVDEAGNIDTVVREVYVNLPVNIPKVNKVTDQSTSVKGTADAGLTVFVQNGIQVIGSSTVTSAGTFSITIPKQVEGTVLEVYAKNIHDVSSDVASVMVVDGTPPSAPTVDPVADNSVQVVGRAEKGSTVIVKKGTSTLGTGITNSNGVFSVAIAKQSAGTTLQVTAKDAAGNVSAATTVTVIDKTPPPAPKVNTVGDNATSVTGTAERGATVTVKKGTTTLGSSKVNTDGTYSVTIQKQNAGTTLSVTAKDAAGNVSSVTNKTVVDKTPPPAPKVNTVGDNATTVKGTAEKGATVTVKRGTTTLGSSKVNTDGTYSVTIQKQNAGTSLSVTAKDAAGNVSSATNKTVVDKTAPPAPKVNAVYSSSTAVTGKTEANATVVVKRGSTTLGTAKASKTGDFSVKIKKQSKKVVLSVTAEDNAGNKSKATSVTVK</sequence>
<dbReference type="Pfam" id="PF17936">
    <property type="entry name" value="Big_6"/>
    <property type="match status" value="5"/>
</dbReference>
<dbReference type="InterPro" id="IPR003961">
    <property type="entry name" value="FN3_dom"/>
</dbReference>
<organism evidence="2 3">
    <name type="scientific">Sutcliffiella cohnii</name>
    <dbReference type="NCBI Taxonomy" id="33932"/>
    <lineage>
        <taxon>Bacteria</taxon>
        <taxon>Bacillati</taxon>
        <taxon>Bacillota</taxon>
        <taxon>Bacilli</taxon>
        <taxon>Bacillales</taxon>
        <taxon>Bacillaceae</taxon>
        <taxon>Sutcliffiella</taxon>
    </lineage>
</organism>
<dbReference type="RefSeq" id="WP_066415471.1">
    <property type="nucleotide sequence ID" value="NZ_CP018866.1"/>
</dbReference>
<dbReference type="NCBIfam" id="NF033510">
    <property type="entry name" value="Ca_tandemer"/>
    <property type="match status" value="3"/>
</dbReference>